<reference evidence="4 5" key="1">
    <citation type="submission" date="2019-09" db="EMBL/GenBank/DDBJ databases">
        <title>Taxonomic organization of the family Brucellaceae based on a phylogenomic approach.</title>
        <authorList>
            <person name="Leclercq S."/>
            <person name="Cloeckaert A."/>
            <person name="Zygmunt M.S."/>
        </authorList>
    </citation>
    <scope>NUCLEOTIDE SEQUENCE [LARGE SCALE GENOMIC DNA]</scope>
    <source>
        <strain evidence="4 5">LUP23</strain>
    </source>
</reference>
<dbReference type="AlphaFoldDB" id="A0AB34DIK2"/>
<feature type="domain" description="EF-hand" evidence="3">
    <location>
        <begin position="67"/>
        <end position="102"/>
    </location>
</feature>
<dbReference type="Pfam" id="PF13202">
    <property type="entry name" value="EF-hand_5"/>
    <property type="match status" value="2"/>
</dbReference>
<evidence type="ECO:0000256" key="2">
    <source>
        <dbReference type="SAM" id="SignalP"/>
    </source>
</evidence>
<feature type="region of interest" description="Disordered" evidence="1">
    <location>
        <begin position="38"/>
        <end position="74"/>
    </location>
</feature>
<sequence>MAVYSLDFGGTALRLAIASLFAIGLAVPAFAQTEPPADFDEAAWQAEWDAGDTDGDGKLSREEAKAGNPNMTDEVFDQIDTDGDGFISPAEDKAALFEARGKTTNE</sequence>
<dbReference type="Proteomes" id="UP000435957">
    <property type="component" value="Unassembled WGS sequence"/>
</dbReference>
<feature type="chain" id="PRO_5044214840" description="EF-hand domain-containing protein" evidence="2">
    <location>
        <begin position="32"/>
        <end position="106"/>
    </location>
</feature>
<dbReference type="InterPro" id="IPR011992">
    <property type="entry name" value="EF-hand-dom_pair"/>
</dbReference>
<accession>A0AB34DIK2</accession>
<keyword evidence="2" id="KW-0732">Signal</keyword>
<proteinExistence type="predicted"/>
<evidence type="ECO:0000259" key="3">
    <source>
        <dbReference type="PROSITE" id="PS50222"/>
    </source>
</evidence>
<protein>
    <recommendedName>
        <fullName evidence="3">EF-hand domain-containing protein</fullName>
    </recommendedName>
</protein>
<name>A0AB34DIK2_9HYPH</name>
<feature type="signal peptide" evidence="2">
    <location>
        <begin position="1"/>
        <end position="31"/>
    </location>
</feature>
<dbReference type="PROSITE" id="PS50222">
    <property type="entry name" value="EF_HAND_2"/>
    <property type="match status" value="1"/>
</dbReference>
<keyword evidence="5" id="KW-1185">Reference proteome</keyword>
<dbReference type="Gene3D" id="1.10.238.10">
    <property type="entry name" value="EF-hand"/>
    <property type="match status" value="1"/>
</dbReference>
<dbReference type="InterPro" id="IPR002048">
    <property type="entry name" value="EF_hand_dom"/>
</dbReference>
<dbReference type="EMBL" id="WBWF01000015">
    <property type="protein sequence ID" value="KAB2702380.1"/>
    <property type="molecule type" value="Genomic_DNA"/>
</dbReference>
<gene>
    <name evidence="4" type="ORF">F9L03_18050</name>
</gene>
<comment type="caution">
    <text evidence="4">The sequence shown here is derived from an EMBL/GenBank/DDBJ whole genome shotgun (WGS) entry which is preliminary data.</text>
</comment>
<dbReference type="SUPFAM" id="SSF47473">
    <property type="entry name" value="EF-hand"/>
    <property type="match status" value="1"/>
</dbReference>
<evidence type="ECO:0000313" key="4">
    <source>
        <dbReference type="EMBL" id="KAB2702380.1"/>
    </source>
</evidence>
<evidence type="ECO:0000256" key="1">
    <source>
        <dbReference type="SAM" id="MobiDB-lite"/>
    </source>
</evidence>
<organism evidence="4 5">
    <name type="scientific">Brucella lupini</name>
    <dbReference type="NCBI Taxonomy" id="255457"/>
    <lineage>
        <taxon>Bacteria</taxon>
        <taxon>Pseudomonadati</taxon>
        <taxon>Pseudomonadota</taxon>
        <taxon>Alphaproteobacteria</taxon>
        <taxon>Hyphomicrobiales</taxon>
        <taxon>Brucellaceae</taxon>
        <taxon>Brucella/Ochrobactrum group</taxon>
        <taxon>Brucella</taxon>
    </lineage>
</organism>
<evidence type="ECO:0000313" key="5">
    <source>
        <dbReference type="Proteomes" id="UP000435957"/>
    </source>
</evidence>
<dbReference type="GO" id="GO:0005509">
    <property type="term" value="F:calcium ion binding"/>
    <property type="evidence" value="ECO:0007669"/>
    <property type="project" value="InterPro"/>
</dbReference>
<feature type="compositionally biased region" description="Basic and acidic residues" evidence="1">
    <location>
        <begin position="55"/>
        <end position="65"/>
    </location>
</feature>